<accession>A0A2T3ZIE2</accession>
<dbReference type="EMBL" id="KZ679258">
    <property type="protein sequence ID" value="PTB44543.1"/>
    <property type="molecule type" value="Genomic_DNA"/>
</dbReference>
<organism evidence="1 2">
    <name type="scientific">Trichoderma asperellum (strain ATCC 204424 / CBS 433.97 / NBRC 101777)</name>
    <dbReference type="NCBI Taxonomy" id="1042311"/>
    <lineage>
        <taxon>Eukaryota</taxon>
        <taxon>Fungi</taxon>
        <taxon>Dikarya</taxon>
        <taxon>Ascomycota</taxon>
        <taxon>Pezizomycotina</taxon>
        <taxon>Sordariomycetes</taxon>
        <taxon>Hypocreomycetidae</taxon>
        <taxon>Hypocreales</taxon>
        <taxon>Hypocreaceae</taxon>
        <taxon>Trichoderma</taxon>
    </lineage>
</organism>
<sequence>MAQSWRLVAIPLRQSRWKRWLAIGRGGVEFGDGHGKGVSWHWPVLKTPSLADPELGSVF</sequence>
<evidence type="ECO:0000313" key="1">
    <source>
        <dbReference type="EMBL" id="PTB44543.1"/>
    </source>
</evidence>
<protein>
    <submittedName>
        <fullName evidence="1">Uncharacterized protein</fullName>
    </submittedName>
</protein>
<evidence type="ECO:0000313" key="2">
    <source>
        <dbReference type="Proteomes" id="UP000240493"/>
    </source>
</evidence>
<name>A0A2T3ZIE2_TRIA4</name>
<dbReference type="AlphaFoldDB" id="A0A2T3ZIE2"/>
<gene>
    <name evidence="1" type="ORF">M441DRAFT_24689</name>
</gene>
<keyword evidence="2" id="KW-1185">Reference proteome</keyword>
<proteinExistence type="predicted"/>
<dbReference type="Proteomes" id="UP000240493">
    <property type="component" value="Unassembled WGS sequence"/>
</dbReference>
<reference evidence="1 2" key="1">
    <citation type="submission" date="2016-07" db="EMBL/GenBank/DDBJ databases">
        <title>Multiple horizontal gene transfer events from other fungi enriched the ability of initially mycotrophic Trichoderma (Ascomycota) to feed on dead plant biomass.</title>
        <authorList>
            <consortium name="DOE Joint Genome Institute"/>
            <person name="Aerts A."/>
            <person name="Atanasova L."/>
            <person name="Chenthamara K."/>
            <person name="Zhang J."/>
            <person name="Grujic M."/>
            <person name="Henrissat B."/>
            <person name="Kuo A."/>
            <person name="Salamov A."/>
            <person name="Lipzen A."/>
            <person name="Labutti K."/>
            <person name="Barry K."/>
            <person name="Miao Y."/>
            <person name="Rahimi M.J."/>
            <person name="Shen Q."/>
            <person name="Grigoriev I.V."/>
            <person name="Kubicek C.P."/>
            <person name="Druzhinina I.S."/>
        </authorList>
    </citation>
    <scope>NUCLEOTIDE SEQUENCE [LARGE SCALE GENOMIC DNA]</scope>
    <source>
        <strain evidence="1 2">CBS 433.97</strain>
    </source>
</reference>